<evidence type="ECO:0000313" key="2">
    <source>
        <dbReference type="WBParaSite" id="BXY_0595200.1"/>
    </source>
</evidence>
<dbReference type="AlphaFoldDB" id="A0A1I7RYY4"/>
<evidence type="ECO:0000313" key="1">
    <source>
        <dbReference type="Proteomes" id="UP000095284"/>
    </source>
</evidence>
<sequence length="66" mass="7352">MIMPSISLFFSFQIPQCALTSRSVNVTDGESGPCLYTSSPLSFMFLLYCVPFPIYGIRIISLSSFE</sequence>
<dbReference type="Proteomes" id="UP000095284">
    <property type="component" value="Unplaced"/>
</dbReference>
<reference evidence="2" key="1">
    <citation type="submission" date="2016-11" db="UniProtKB">
        <authorList>
            <consortium name="WormBaseParasite"/>
        </authorList>
    </citation>
    <scope>IDENTIFICATION</scope>
</reference>
<proteinExistence type="predicted"/>
<accession>A0A1I7RYY4</accession>
<dbReference type="WBParaSite" id="BXY_0595200.1">
    <property type="protein sequence ID" value="BXY_0595200.1"/>
    <property type="gene ID" value="BXY_0595200"/>
</dbReference>
<protein>
    <submittedName>
        <fullName evidence="2">Secreted protein</fullName>
    </submittedName>
</protein>
<organism evidence="1 2">
    <name type="scientific">Bursaphelenchus xylophilus</name>
    <name type="common">Pinewood nematode worm</name>
    <name type="synonym">Aphelenchoides xylophilus</name>
    <dbReference type="NCBI Taxonomy" id="6326"/>
    <lineage>
        <taxon>Eukaryota</taxon>
        <taxon>Metazoa</taxon>
        <taxon>Ecdysozoa</taxon>
        <taxon>Nematoda</taxon>
        <taxon>Chromadorea</taxon>
        <taxon>Rhabditida</taxon>
        <taxon>Tylenchina</taxon>
        <taxon>Tylenchomorpha</taxon>
        <taxon>Aphelenchoidea</taxon>
        <taxon>Aphelenchoididae</taxon>
        <taxon>Bursaphelenchus</taxon>
    </lineage>
</organism>
<name>A0A1I7RYY4_BURXY</name>